<sequence length="292" mass="33615">MKRILPYLLFGVMLASCQQKKTQEKKEEPVVVNEINQELYGNWVGTFNVDDAISEDNYDNLIEYSRQINLIIKRITPDSVYAQNIVAGNVRDLKGEMKVVGKKYSFILDEPGTKTSDGRFVFSIENDTIRGTWTAFNPNGLKVSKRVMELTLRPFKYNANLMLSEDIEFVDYTSSKDSLYALEEDSAHVTLSMYRGASEAVLKLNASTQTLKEGDLKNLKKIDLEIIRNTIFARHGFAFTKLALRQFFDYVPWYVPIYTDVTEKLTPLEKKNISLILRFEKYAADNYDVFGR</sequence>
<gene>
    <name evidence="2" type="ORF">J5U18_08290</name>
</gene>
<protein>
    <submittedName>
        <fullName evidence="2">YARHG domain-containing protein</fullName>
    </submittedName>
</protein>
<dbReference type="Pfam" id="PF13308">
    <property type="entry name" value="YARHG"/>
    <property type="match status" value="1"/>
</dbReference>
<dbReference type="EMBL" id="JAGKSB010000008">
    <property type="protein sequence ID" value="MBP3943558.1"/>
    <property type="molecule type" value="Genomic_DNA"/>
</dbReference>
<dbReference type="InterPro" id="IPR038434">
    <property type="entry name" value="YARHG_sf"/>
</dbReference>
<dbReference type="Gene3D" id="1.20.58.1690">
    <property type="match status" value="1"/>
</dbReference>
<dbReference type="SMART" id="SM01324">
    <property type="entry name" value="YARHG"/>
    <property type="match status" value="1"/>
</dbReference>
<reference evidence="2" key="1">
    <citation type="submission" date="2021-03" db="EMBL/GenBank/DDBJ databases">
        <authorList>
            <person name="Lu T."/>
            <person name="Wang Q."/>
            <person name="Han X."/>
        </authorList>
    </citation>
    <scope>NUCLEOTIDE SEQUENCE</scope>
    <source>
        <strain evidence="2">WQ 2009</strain>
    </source>
</reference>
<dbReference type="Proteomes" id="UP000679691">
    <property type="component" value="Unassembled WGS sequence"/>
</dbReference>
<evidence type="ECO:0000313" key="3">
    <source>
        <dbReference type="Proteomes" id="UP000679691"/>
    </source>
</evidence>
<name>A0A8T4HDY0_9SPHI</name>
<dbReference type="RefSeq" id="WP_353547055.1">
    <property type="nucleotide sequence ID" value="NZ_JAGKSB010000008.1"/>
</dbReference>
<dbReference type="AlphaFoldDB" id="A0A8T4HDY0"/>
<dbReference type="PROSITE" id="PS51257">
    <property type="entry name" value="PROKAR_LIPOPROTEIN"/>
    <property type="match status" value="1"/>
</dbReference>
<accession>A0A8T4HDY0</accession>
<evidence type="ECO:0000259" key="1">
    <source>
        <dbReference type="SMART" id="SM01324"/>
    </source>
</evidence>
<proteinExistence type="predicted"/>
<dbReference type="InterPro" id="IPR025582">
    <property type="entry name" value="YARHG_dom"/>
</dbReference>
<organism evidence="2 3">
    <name type="scientific">Rhinopithecimicrobium faecis</name>
    <dbReference type="NCBI Taxonomy" id="2820698"/>
    <lineage>
        <taxon>Bacteria</taxon>
        <taxon>Pseudomonadati</taxon>
        <taxon>Bacteroidota</taxon>
        <taxon>Sphingobacteriia</taxon>
        <taxon>Sphingobacteriales</taxon>
        <taxon>Sphingobacteriaceae</taxon>
        <taxon>Rhinopithecimicrobium</taxon>
    </lineage>
</organism>
<keyword evidence="3" id="KW-1185">Reference proteome</keyword>
<evidence type="ECO:0000313" key="2">
    <source>
        <dbReference type="EMBL" id="MBP3943558.1"/>
    </source>
</evidence>
<comment type="caution">
    <text evidence="2">The sequence shown here is derived from an EMBL/GenBank/DDBJ whole genome shotgun (WGS) entry which is preliminary data.</text>
</comment>
<feature type="domain" description="YARHG" evidence="1">
    <location>
        <begin position="198"/>
        <end position="281"/>
    </location>
</feature>